<gene>
    <name evidence="2" type="ORF">S06H3_61361</name>
</gene>
<name>X1QB01_9ZZZZ</name>
<dbReference type="EMBL" id="BARV01040225">
    <property type="protein sequence ID" value="GAI51956.1"/>
    <property type="molecule type" value="Genomic_DNA"/>
</dbReference>
<proteinExistence type="predicted"/>
<accession>X1QB01</accession>
<keyword evidence="1" id="KW-0812">Transmembrane</keyword>
<organism evidence="2">
    <name type="scientific">marine sediment metagenome</name>
    <dbReference type="NCBI Taxonomy" id="412755"/>
    <lineage>
        <taxon>unclassified sequences</taxon>
        <taxon>metagenomes</taxon>
        <taxon>ecological metagenomes</taxon>
    </lineage>
</organism>
<feature type="transmembrane region" description="Helical" evidence="1">
    <location>
        <begin position="130"/>
        <end position="152"/>
    </location>
</feature>
<dbReference type="AlphaFoldDB" id="X1QB01"/>
<protein>
    <submittedName>
        <fullName evidence="2">Uncharacterized protein</fullName>
    </submittedName>
</protein>
<reference evidence="2" key="1">
    <citation type="journal article" date="2014" name="Front. Microbiol.">
        <title>High frequency of phylogenetically diverse reductive dehalogenase-homologous genes in deep subseafloor sedimentary metagenomes.</title>
        <authorList>
            <person name="Kawai M."/>
            <person name="Futagami T."/>
            <person name="Toyoda A."/>
            <person name="Takaki Y."/>
            <person name="Nishi S."/>
            <person name="Hori S."/>
            <person name="Arai W."/>
            <person name="Tsubouchi T."/>
            <person name="Morono Y."/>
            <person name="Uchiyama I."/>
            <person name="Ito T."/>
            <person name="Fujiyama A."/>
            <person name="Inagaki F."/>
            <person name="Takami H."/>
        </authorList>
    </citation>
    <scope>NUCLEOTIDE SEQUENCE</scope>
    <source>
        <strain evidence="2">Expedition CK06-06</strain>
    </source>
</reference>
<evidence type="ECO:0000313" key="2">
    <source>
        <dbReference type="EMBL" id="GAI51956.1"/>
    </source>
</evidence>
<feature type="non-terminal residue" evidence="2">
    <location>
        <position position="1"/>
    </location>
</feature>
<sequence>DYGVGKSYTLEQIFKWVSQEKALADVFVAYSRKDVLYERRLALQESEPRWSKFGLDLIMRIFDNMDPARLATVMQQAKLDKIESRFQSLFMAVRDNNEYAIRYLRGDKIPAKETEIFGGLAPIADSPTSLALFFDFLLVIYSAGYSSFLLLVDEFEKISEQGERRISQILNT</sequence>
<keyword evidence="1" id="KW-0472">Membrane</keyword>
<comment type="caution">
    <text evidence="2">The sequence shown here is derived from an EMBL/GenBank/DDBJ whole genome shotgun (WGS) entry which is preliminary data.</text>
</comment>
<keyword evidence="1" id="KW-1133">Transmembrane helix</keyword>
<feature type="non-terminal residue" evidence="2">
    <location>
        <position position="172"/>
    </location>
</feature>
<evidence type="ECO:0000256" key="1">
    <source>
        <dbReference type="SAM" id="Phobius"/>
    </source>
</evidence>